<evidence type="ECO:0000256" key="1">
    <source>
        <dbReference type="ARBA" id="ARBA00022618"/>
    </source>
</evidence>
<feature type="signal peptide" evidence="9">
    <location>
        <begin position="1"/>
        <end position="27"/>
    </location>
</feature>
<dbReference type="PROSITE" id="PS01068">
    <property type="entry name" value="OMPA_1"/>
    <property type="match status" value="1"/>
</dbReference>
<dbReference type="PANTHER" id="PTHR30329:SF21">
    <property type="entry name" value="LIPOPROTEIN YIAD-RELATED"/>
    <property type="match status" value="1"/>
</dbReference>
<dbReference type="InterPro" id="IPR006664">
    <property type="entry name" value="OMP_bac"/>
</dbReference>
<dbReference type="HAMAP" id="MF_02204">
    <property type="entry name" value="Pal"/>
    <property type="match status" value="1"/>
</dbReference>
<dbReference type="EMBL" id="JACIDS010000004">
    <property type="protein sequence ID" value="MBB3932047.1"/>
    <property type="molecule type" value="Genomic_DNA"/>
</dbReference>
<evidence type="ECO:0000256" key="2">
    <source>
        <dbReference type="ARBA" id="ARBA00022729"/>
    </source>
</evidence>
<keyword evidence="3 8" id="KW-0472">Membrane</keyword>
<dbReference type="InterPro" id="IPR014169">
    <property type="entry name" value="Pal_lipo_C"/>
</dbReference>
<evidence type="ECO:0000313" key="11">
    <source>
        <dbReference type="EMBL" id="MBB3932047.1"/>
    </source>
</evidence>
<dbReference type="InterPro" id="IPR050330">
    <property type="entry name" value="Bact_OuterMem_StrucFunc"/>
</dbReference>
<dbReference type="InterPro" id="IPR039001">
    <property type="entry name" value="Pal"/>
</dbReference>
<dbReference type="GO" id="GO:0051301">
    <property type="term" value="P:cell division"/>
    <property type="evidence" value="ECO:0007669"/>
    <property type="project" value="UniProtKB-UniRule"/>
</dbReference>
<dbReference type="GO" id="GO:0009279">
    <property type="term" value="C:cell outer membrane"/>
    <property type="evidence" value="ECO:0007669"/>
    <property type="project" value="UniProtKB-SubCell"/>
</dbReference>
<keyword evidence="7 8" id="KW-0131">Cell cycle</keyword>
<evidence type="ECO:0000256" key="6">
    <source>
        <dbReference type="ARBA" id="ARBA00023288"/>
    </source>
</evidence>
<dbReference type="PRINTS" id="PR01021">
    <property type="entry name" value="OMPADOMAIN"/>
</dbReference>
<dbReference type="Pfam" id="PF00691">
    <property type="entry name" value="OmpA"/>
    <property type="match status" value="1"/>
</dbReference>
<comment type="function">
    <text evidence="8">Part of the Tol-Pal system, which plays a role in outer membrane invagination during cell division and is important for maintaining outer membrane integrity.</text>
</comment>
<evidence type="ECO:0000256" key="3">
    <source>
        <dbReference type="ARBA" id="ARBA00023136"/>
    </source>
</evidence>
<dbReference type="RefSeq" id="WP_380147532.1">
    <property type="nucleotide sequence ID" value="NZ_JACIDS010000004.1"/>
</dbReference>
<dbReference type="InterPro" id="IPR006665">
    <property type="entry name" value="OmpA-like"/>
</dbReference>
<feature type="chain" id="PRO_5032482788" description="Peptidoglycan-associated lipoprotein" evidence="9">
    <location>
        <begin position="28"/>
        <end position="160"/>
    </location>
</feature>
<keyword evidence="5 8" id="KW-0998">Cell outer membrane</keyword>
<dbReference type="Gene3D" id="3.30.1330.60">
    <property type="entry name" value="OmpA-like domain"/>
    <property type="match status" value="1"/>
</dbReference>
<comment type="similarity">
    <text evidence="8">Belongs to the Pal lipoprotein family.</text>
</comment>
<accession>A0A840ASL7</accession>
<reference evidence="11 12" key="1">
    <citation type="submission" date="2020-08" db="EMBL/GenBank/DDBJ databases">
        <title>Genomic Encyclopedia of Type Strains, Phase IV (KMG-IV): sequencing the most valuable type-strain genomes for metagenomic binning, comparative biology and taxonomic classification.</title>
        <authorList>
            <person name="Goeker M."/>
        </authorList>
    </citation>
    <scope>NUCLEOTIDE SEQUENCE [LARGE SCALE GENOMIC DNA]</scope>
    <source>
        <strain evidence="11 12">DSM 25966</strain>
    </source>
</reference>
<dbReference type="InterPro" id="IPR006690">
    <property type="entry name" value="OMPA-like_CS"/>
</dbReference>
<organism evidence="11 12">
    <name type="scientific">Kaistia hirudinis</name>
    <dbReference type="NCBI Taxonomy" id="1293440"/>
    <lineage>
        <taxon>Bacteria</taxon>
        <taxon>Pseudomonadati</taxon>
        <taxon>Pseudomonadota</taxon>
        <taxon>Alphaproteobacteria</taxon>
        <taxon>Hyphomicrobiales</taxon>
        <taxon>Kaistiaceae</taxon>
        <taxon>Kaistia</taxon>
    </lineage>
</organism>
<dbReference type="CDD" id="cd07185">
    <property type="entry name" value="OmpA_C-like"/>
    <property type="match status" value="1"/>
</dbReference>
<dbReference type="PROSITE" id="PS51257">
    <property type="entry name" value="PROKAR_LIPOPROTEIN"/>
    <property type="match status" value="1"/>
</dbReference>
<keyword evidence="1 8" id="KW-0132">Cell division</keyword>
<evidence type="ECO:0000256" key="4">
    <source>
        <dbReference type="ARBA" id="ARBA00023139"/>
    </source>
</evidence>
<comment type="subcellular location">
    <subcellularLocation>
        <location evidence="8">Cell outer membrane</location>
        <topology evidence="8">Lipid-anchor</topology>
    </subcellularLocation>
</comment>
<evidence type="ECO:0000256" key="7">
    <source>
        <dbReference type="ARBA" id="ARBA00023306"/>
    </source>
</evidence>
<dbReference type="InterPro" id="IPR036737">
    <property type="entry name" value="OmpA-like_sf"/>
</dbReference>
<evidence type="ECO:0000259" key="10">
    <source>
        <dbReference type="PROSITE" id="PS51123"/>
    </source>
</evidence>
<comment type="caution">
    <text evidence="11">The sequence shown here is derived from an EMBL/GenBank/DDBJ whole genome shotgun (WGS) entry which is preliminary data.</text>
</comment>
<evidence type="ECO:0000313" key="12">
    <source>
        <dbReference type="Proteomes" id="UP000553963"/>
    </source>
</evidence>
<sequence length="160" mass="17247">MMKFVNFSRSAGIVAALAGALLLAACANKPGGPEGAGIGAATPGSQQDFVVNVGDRVFFDTDQTDVSAQGRVTLDKQAAWLQRYPNYTVTIEGHADERGTREYNIALGARRATNVKNYLVSRGINPARIRTISYGKERPVAVCDDISCWSQNRRAVTVLN</sequence>
<comment type="subunit">
    <text evidence="8">The Tol-Pal system is composed of five core proteins: the inner membrane proteins TolA, TolQ and TolR, the periplasmic protein TolB and the outer membrane protein Pal. They form a network linking the inner and outer membranes and the peptidoglycan layer.</text>
</comment>
<proteinExistence type="inferred from homology"/>
<dbReference type="PROSITE" id="PS51123">
    <property type="entry name" value="OMPA_2"/>
    <property type="match status" value="1"/>
</dbReference>
<gene>
    <name evidence="8" type="primary">pal</name>
    <name evidence="11" type="ORF">GGR25_003105</name>
</gene>
<evidence type="ECO:0000256" key="9">
    <source>
        <dbReference type="SAM" id="SignalP"/>
    </source>
</evidence>
<evidence type="ECO:0000256" key="8">
    <source>
        <dbReference type="HAMAP-Rule" id="MF_02204"/>
    </source>
</evidence>
<dbReference type="AlphaFoldDB" id="A0A840ASL7"/>
<evidence type="ECO:0000256" key="5">
    <source>
        <dbReference type="ARBA" id="ARBA00023237"/>
    </source>
</evidence>
<feature type="domain" description="OmpA-like" evidence="10">
    <location>
        <begin position="46"/>
        <end position="160"/>
    </location>
</feature>
<keyword evidence="6 8" id="KW-0449">Lipoprotein</keyword>
<name>A0A840ASL7_9HYPH</name>
<keyword evidence="12" id="KW-1185">Reference proteome</keyword>
<dbReference type="Proteomes" id="UP000553963">
    <property type="component" value="Unassembled WGS sequence"/>
</dbReference>
<dbReference type="SUPFAM" id="SSF103088">
    <property type="entry name" value="OmpA-like"/>
    <property type="match status" value="1"/>
</dbReference>
<dbReference type="PANTHER" id="PTHR30329">
    <property type="entry name" value="STATOR ELEMENT OF FLAGELLAR MOTOR COMPLEX"/>
    <property type="match status" value="1"/>
</dbReference>
<dbReference type="NCBIfam" id="TIGR02802">
    <property type="entry name" value="Pal_lipo"/>
    <property type="match status" value="1"/>
</dbReference>
<protein>
    <recommendedName>
        <fullName evidence="8">Peptidoglycan-associated lipoprotein</fullName>
        <shortName evidence="8">PAL</shortName>
    </recommendedName>
</protein>
<keyword evidence="2 8" id="KW-0732">Signal</keyword>
<keyword evidence="4 8" id="KW-0564">Palmitate</keyword>